<protein>
    <submittedName>
        <fullName evidence="1">Uncharacterized protein</fullName>
    </submittedName>
</protein>
<keyword evidence="2" id="KW-1185">Reference proteome</keyword>
<gene>
    <name evidence="1" type="ORF">POPTR_005G032650v4</name>
</gene>
<dbReference type="Proteomes" id="UP000006729">
    <property type="component" value="Chromosome 5"/>
</dbReference>
<proteinExistence type="predicted"/>
<organism evidence="1 2">
    <name type="scientific">Populus trichocarpa</name>
    <name type="common">Western balsam poplar</name>
    <name type="synonym">Populus balsamifera subsp. trichocarpa</name>
    <dbReference type="NCBI Taxonomy" id="3694"/>
    <lineage>
        <taxon>Eukaryota</taxon>
        <taxon>Viridiplantae</taxon>
        <taxon>Streptophyta</taxon>
        <taxon>Embryophyta</taxon>
        <taxon>Tracheophyta</taxon>
        <taxon>Spermatophyta</taxon>
        <taxon>Magnoliopsida</taxon>
        <taxon>eudicotyledons</taxon>
        <taxon>Gunneridae</taxon>
        <taxon>Pentapetalae</taxon>
        <taxon>rosids</taxon>
        <taxon>fabids</taxon>
        <taxon>Malpighiales</taxon>
        <taxon>Salicaceae</taxon>
        <taxon>Saliceae</taxon>
        <taxon>Populus</taxon>
    </lineage>
</organism>
<sequence>MFQNIVTAIASCCAGDSKMKIKGTVVLMKKNVLEFNDFPASVLDRGHELLGQGVSLQVISAAKSDPPGIYTTVLSSFCCWFSASCMPFQSHDVFLLLLDEVH</sequence>
<evidence type="ECO:0000313" key="2">
    <source>
        <dbReference type="Proteomes" id="UP000006729"/>
    </source>
</evidence>
<evidence type="ECO:0000313" key="1">
    <source>
        <dbReference type="EMBL" id="KAI9393973.1"/>
    </source>
</evidence>
<name>A0ACC0SXG2_POPTR</name>
<comment type="caution">
    <text evidence="1">The sequence shown here is derived from an EMBL/GenBank/DDBJ whole genome shotgun (WGS) entry which is preliminary data.</text>
</comment>
<accession>A0ACC0SXG2</accession>
<reference evidence="1 2" key="1">
    <citation type="journal article" date="2006" name="Science">
        <title>The genome of black cottonwood, Populus trichocarpa (Torr. &amp; Gray).</title>
        <authorList>
            <person name="Tuskan G.A."/>
            <person name="Difazio S."/>
            <person name="Jansson S."/>
            <person name="Bohlmann J."/>
            <person name="Grigoriev I."/>
            <person name="Hellsten U."/>
            <person name="Putnam N."/>
            <person name="Ralph S."/>
            <person name="Rombauts S."/>
            <person name="Salamov A."/>
            <person name="Schein J."/>
            <person name="Sterck L."/>
            <person name="Aerts A."/>
            <person name="Bhalerao R.R."/>
            <person name="Bhalerao R.P."/>
            <person name="Blaudez D."/>
            <person name="Boerjan W."/>
            <person name="Brun A."/>
            <person name="Brunner A."/>
            <person name="Busov V."/>
            <person name="Campbell M."/>
            <person name="Carlson J."/>
            <person name="Chalot M."/>
            <person name="Chapman J."/>
            <person name="Chen G.L."/>
            <person name="Cooper D."/>
            <person name="Coutinho P.M."/>
            <person name="Couturier J."/>
            <person name="Covert S."/>
            <person name="Cronk Q."/>
            <person name="Cunningham R."/>
            <person name="Davis J."/>
            <person name="Degroeve S."/>
            <person name="Dejardin A."/>
            <person name="Depamphilis C."/>
            <person name="Detter J."/>
            <person name="Dirks B."/>
            <person name="Dubchak I."/>
            <person name="Duplessis S."/>
            <person name="Ehlting J."/>
            <person name="Ellis B."/>
            <person name="Gendler K."/>
            <person name="Goodstein D."/>
            <person name="Gribskov M."/>
            <person name="Grimwood J."/>
            <person name="Groover A."/>
            <person name="Gunter L."/>
            <person name="Hamberger B."/>
            <person name="Heinze B."/>
            <person name="Helariutta Y."/>
            <person name="Henrissat B."/>
            <person name="Holligan D."/>
            <person name="Holt R."/>
            <person name="Huang W."/>
            <person name="Islam-Faridi N."/>
            <person name="Jones S."/>
            <person name="Jones-Rhoades M."/>
            <person name="Jorgensen R."/>
            <person name="Joshi C."/>
            <person name="Kangasjarvi J."/>
            <person name="Karlsson J."/>
            <person name="Kelleher C."/>
            <person name="Kirkpatrick R."/>
            <person name="Kirst M."/>
            <person name="Kohler A."/>
            <person name="Kalluri U."/>
            <person name="Larimer F."/>
            <person name="Leebens-Mack J."/>
            <person name="Leple J.C."/>
            <person name="Locascio P."/>
            <person name="Lou Y."/>
            <person name="Lucas S."/>
            <person name="Martin F."/>
            <person name="Montanini B."/>
            <person name="Napoli C."/>
            <person name="Nelson D.R."/>
            <person name="Nelson C."/>
            <person name="Nieminen K."/>
            <person name="Nilsson O."/>
            <person name="Pereda V."/>
            <person name="Peter G."/>
            <person name="Philippe R."/>
            <person name="Pilate G."/>
            <person name="Poliakov A."/>
            <person name="Razumovskaya J."/>
            <person name="Richardson P."/>
            <person name="Rinaldi C."/>
            <person name="Ritland K."/>
            <person name="Rouze P."/>
            <person name="Ryaboy D."/>
            <person name="Schmutz J."/>
            <person name="Schrader J."/>
            <person name="Segerman B."/>
            <person name="Shin H."/>
            <person name="Siddiqui A."/>
            <person name="Sterky F."/>
            <person name="Terry A."/>
            <person name="Tsai C.J."/>
            <person name="Uberbacher E."/>
            <person name="Unneberg P."/>
            <person name="Vahala J."/>
            <person name="Wall K."/>
            <person name="Wessler S."/>
            <person name="Yang G."/>
            <person name="Yin T."/>
            <person name="Douglas C."/>
            <person name="Marra M."/>
            <person name="Sandberg G."/>
            <person name="Van de Peer Y."/>
            <person name="Rokhsar D."/>
        </authorList>
    </citation>
    <scope>NUCLEOTIDE SEQUENCE [LARGE SCALE GENOMIC DNA]</scope>
    <source>
        <strain evidence="2">cv. Nisqually</strain>
    </source>
</reference>
<dbReference type="EMBL" id="CM009294">
    <property type="protein sequence ID" value="KAI9393973.1"/>
    <property type="molecule type" value="Genomic_DNA"/>
</dbReference>